<evidence type="ECO:0000256" key="11">
    <source>
        <dbReference type="ARBA" id="ARBA00023170"/>
    </source>
</evidence>
<evidence type="ECO:0000256" key="13">
    <source>
        <dbReference type="ARBA" id="ARBA00023224"/>
    </source>
</evidence>
<dbReference type="GO" id="GO:0007602">
    <property type="term" value="P:phototransduction"/>
    <property type="evidence" value="ECO:0007669"/>
    <property type="project" value="UniProtKB-KW"/>
</dbReference>
<keyword evidence="2" id="KW-0600">Photoreceptor protein</keyword>
<comment type="subcellular location">
    <subcellularLocation>
        <location evidence="1">Membrane</location>
        <topology evidence="1">Multi-pass membrane protein</topology>
    </subcellularLocation>
</comment>
<sequence>MGSYLVNATFHSKITEAADNIVGIFYILFGICSFCGNSILLYVSYKKKNMLKPAEYFMINLAISDLGMTLTLYPLAVTSSLSHRWIFGQQVCLFYAFCGVLFGICSLSTLTLLSTVCCLKICFPTYGKRFRREHGWILIACSWAYAAIFAFSPLVHWGEYGAEPYGTACCIDWHSSNTNSTATSYTVVLFVFCFIIPCGVIVTSYTLILLTVKESRKAVEQHVLGPTRMSSVQAVTAKLSIAVCIGFFAAWSPYAIIAMWAAFGSIERIPPLAFAVPALFAKSSTLYNPVMYLALKPRFRSTIAKDFTVLQQLCIKACFCLKYVEDCPYGSVLEVHSKSFKGRNESSCNSLQTVEGYSYFPCEKCNDTFECFKNYPKCCQERLTTIEQALQESICLGNNTQSNTKNNSAKCIKVVIRGEENMDINSLEVTLENMPTDSRFPKL</sequence>
<keyword evidence="6 14" id="KW-1133">Transmembrane helix</keyword>
<accession>A0A8D0BYS7</accession>
<dbReference type="SUPFAM" id="SSF81321">
    <property type="entry name" value="Family A G protein-coupled receptor-like"/>
    <property type="match status" value="1"/>
</dbReference>
<evidence type="ECO:0000256" key="2">
    <source>
        <dbReference type="ARBA" id="ARBA00022543"/>
    </source>
</evidence>
<keyword evidence="17" id="KW-1185">Reference proteome</keyword>
<dbReference type="PROSITE" id="PS50262">
    <property type="entry name" value="G_PROTEIN_RECEP_F1_2"/>
    <property type="match status" value="1"/>
</dbReference>
<keyword evidence="5" id="KW-0681">Retinal protein</keyword>
<dbReference type="PROSITE" id="PS00238">
    <property type="entry name" value="OPSIN"/>
    <property type="match status" value="1"/>
</dbReference>
<dbReference type="InterPro" id="IPR027430">
    <property type="entry name" value="Retinal_BS"/>
</dbReference>
<dbReference type="Gene3D" id="1.20.1070.10">
    <property type="entry name" value="Rhodopsin 7-helix transmembrane proteins"/>
    <property type="match status" value="1"/>
</dbReference>
<keyword evidence="8" id="KW-0297">G-protein coupled receptor</keyword>
<feature type="transmembrane region" description="Helical" evidence="14">
    <location>
        <begin position="135"/>
        <end position="155"/>
    </location>
</feature>
<keyword evidence="3" id="KW-0716">Sensory transduction</keyword>
<protein>
    <recommendedName>
        <fullName evidence="15">G-protein coupled receptors family 1 profile domain-containing protein</fullName>
    </recommendedName>
</protein>
<dbReference type="Proteomes" id="UP000694421">
    <property type="component" value="Unplaced"/>
</dbReference>
<evidence type="ECO:0000313" key="16">
    <source>
        <dbReference type="Ensembl" id="ENSSMRP00000014795.1"/>
    </source>
</evidence>
<dbReference type="GO" id="GO:0004930">
    <property type="term" value="F:G protein-coupled receptor activity"/>
    <property type="evidence" value="ECO:0007669"/>
    <property type="project" value="UniProtKB-KW"/>
</dbReference>
<keyword evidence="13" id="KW-0807">Transducer</keyword>
<evidence type="ECO:0000256" key="8">
    <source>
        <dbReference type="ARBA" id="ARBA00023040"/>
    </source>
</evidence>
<evidence type="ECO:0000256" key="6">
    <source>
        <dbReference type="ARBA" id="ARBA00022989"/>
    </source>
</evidence>
<feature type="transmembrane region" description="Helical" evidence="14">
    <location>
        <begin position="274"/>
        <end position="295"/>
    </location>
</feature>
<dbReference type="PRINTS" id="PR00237">
    <property type="entry name" value="GPCRRHODOPSN"/>
</dbReference>
<keyword evidence="10" id="KW-1015">Disulfide bond</keyword>
<evidence type="ECO:0000256" key="12">
    <source>
        <dbReference type="ARBA" id="ARBA00023180"/>
    </source>
</evidence>
<dbReference type="AlphaFoldDB" id="A0A8D0BYS7"/>
<dbReference type="OMA" id="LSHRWLY"/>
<organism evidence="16 17">
    <name type="scientific">Salvator merianae</name>
    <name type="common">Argentine black and white tegu</name>
    <name type="synonym">Tupinambis merianae</name>
    <dbReference type="NCBI Taxonomy" id="96440"/>
    <lineage>
        <taxon>Eukaryota</taxon>
        <taxon>Metazoa</taxon>
        <taxon>Chordata</taxon>
        <taxon>Craniata</taxon>
        <taxon>Vertebrata</taxon>
        <taxon>Euteleostomi</taxon>
        <taxon>Lepidosauria</taxon>
        <taxon>Squamata</taxon>
        <taxon>Bifurcata</taxon>
        <taxon>Unidentata</taxon>
        <taxon>Episquamata</taxon>
        <taxon>Laterata</taxon>
        <taxon>Teiioidea</taxon>
        <taxon>Teiidae</taxon>
        <taxon>Salvator</taxon>
    </lineage>
</organism>
<dbReference type="GO" id="GO:0007601">
    <property type="term" value="P:visual perception"/>
    <property type="evidence" value="ECO:0007669"/>
    <property type="project" value="InterPro"/>
</dbReference>
<feature type="transmembrane region" description="Helical" evidence="14">
    <location>
        <begin position="239"/>
        <end position="262"/>
    </location>
</feature>
<keyword evidence="9 14" id="KW-0472">Membrane</keyword>
<dbReference type="InterPro" id="IPR000276">
    <property type="entry name" value="GPCR_Rhodpsn"/>
</dbReference>
<dbReference type="GeneTree" id="ENSGT01120000271854"/>
<evidence type="ECO:0000256" key="9">
    <source>
        <dbReference type="ARBA" id="ARBA00023136"/>
    </source>
</evidence>
<evidence type="ECO:0000259" key="15">
    <source>
        <dbReference type="PROSITE" id="PS50262"/>
    </source>
</evidence>
<dbReference type="InterPro" id="IPR050125">
    <property type="entry name" value="GPCR_opsins"/>
</dbReference>
<dbReference type="Ensembl" id="ENSSMRT00000017233.1">
    <property type="protein sequence ID" value="ENSSMRP00000014795.1"/>
    <property type="gene ID" value="ENSSMRG00000011512.1"/>
</dbReference>
<reference evidence="16" key="2">
    <citation type="submission" date="2025-09" db="UniProtKB">
        <authorList>
            <consortium name="Ensembl"/>
        </authorList>
    </citation>
    <scope>IDENTIFICATION</scope>
</reference>
<dbReference type="CDD" id="cd15074">
    <property type="entry name" value="7tmA_Opsin5_neuropsin"/>
    <property type="match status" value="1"/>
</dbReference>
<feature type="transmembrane region" description="Helical" evidence="14">
    <location>
        <begin position="55"/>
        <end position="73"/>
    </location>
</feature>
<feature type="transmembrane region" description="Helical" evidence="14">
    <location>
        <begin position="20"/>
        <end position="43"/>
    </location>
</feature>
<name>A0A8D0BYS7_SALMN</name>
<dbReference type="GO" id="GO:0016020">
    <property type="term" value="C:membrane"/>
    <property type="evidence" value="ECO:0007669"/>
    <property type="project" value="UniProtKB-SubCell"/>
</dbReference>
<dbReference type="FunFam" id="1.20.1070.10:FF:000219">
    <property type="entry name" value="Opsin 5-like 2"/>
    <property type="match status" value="1"/>
</dbReference>
<evidence type="ECO:0000256" key="4">
    <source>
        <dbReference type="ARBA" id="ARBA00022692"/>
    </source>
</evidence>
<dbReference type="InterPro" id="IPR002962">
    <property type="entry name" value="Peropsin"/>
</dbReference>
<proteinExistence type="predicted"/>
<keyword evidence="4 14" id="KW-0812">Transmembrane</keyword>
<dbReference type="GO" id="GO:0009881">
    <property type="term" value="F:photoreceptor activity"/>
    <property type="evidence" value="ECO:0007669"/>
    <property type="project" value="UniProtKB-KW"/>
</dbReference>
<evidence type="ECO:0000256" key="3">
    <source>
        <dbReference type="ARBA" id="ARBA00022606"/>
    </source>
</evidence>
<feature type="domain" description="G-protein coupled receptors family 1 profile" evidence="15">
    <location>
        <begin position="36"/>
        <end position="292"/>
    </location>
</feature>
<feature type="transmembrane region" description="Helical" evidence="14">
    <location>
        <begin position="187"/>
        <end position="212"/>
    </location>
</feature>
<feature type="transmembrane region" description="Helical" evidence="14">
    <location>
        <begin position="93"/>
        <end position="123"/>
    </location>
</feature>
<evidence type="ECO:0000256" key="1">
    <source>
        <dbReference type="ARBA" id="ARBA00004141"/>
    </source>
</evidence>
<keyword evidence="11" id="KW-0675">Receptor</keyword>
<evidence type="ECO:0000256" key="14">
    <source>
        <dbReference type="SAM" id="Phobius"/>
    </source>
</evidence>
<dbReference type="PANTHER" id="PTHR24240">
    <property type="entry name" value="OPSIN"/>
    <property type="match status" value="1"/>
</dbReference>
<reference evidence="16" key="1">
    <citation type="submission" date="2025-08" db="UniProtKB">
        <authorList>
            <consortium name="Ensembl"/>
        </authorList>
    </citation>
    <scope>IDENTIFICATION</scope>
</reference>
<dbReference type="InterPro" id="IPR017452">
    <property type="entry name" value="GPCR_Rhodpsn_7TM"/>
</dbReference>
<evidence type="ECO:0000256" key="7">
    <source>
        <dbReference type="ARBA" id="ARBA00022991"/>
    </source>
</evidence>
<dbReference type="Pfam" id="PF00001">
    <property type="entry name" value="7tm_1"/>
    <property type="match status" value="1"/>
</dbReference>
<keyword evidence="7" id="KW-0157">Chromophore</keyword>
<evidence type="ECO:0000313" key="17">
    <source>
        <dbReference type="Proteomes" id="UP000694421"/>
    </source>
</evidence>
<evidence type="ECO:0000256" key="5">
    <source>
        <dbReference type="ARBA" id="ARBA00022925"/>
    </source>
</evidence>
<keyword evidence="12" id="KW-0325">Glycoprotein</keyword>
<dbReference type="PRINTS" id="PR01244">
    <property type="entry name" value="PEROPSIN"/>
</dbReference>
<evidence type="ECO:0000256" key="10">
    <source>
        <dbReference type="ARBA" id="ARBA00023157"/>
    </source>
</evidence>